<evidence type="ECO:0000256" key="2">
    <source>
        <dbReference type="ARBA" id="ARBA00022898"/>
    </source>
</evidence>
<organism evidence="5 6">
    <name type="scientific">Planobacterium oryzisoli</name>
    <dbReference type="NCBI Taxonomy" id="2771435"/>
    <lineage>
        <taxon>Bacteria</taxon>
        <taxon>Pseudomonadati</taxon>
        <taxon>Bacteroidota</taxon>
        <taxon>Flavobacteriia</taxon>
        <taxon>Flavobacteriales</taxon>
        <taxon>Weeksellaceae</taxon>
        <taxon>Chryseobacterium group</taxon>
        <taxon>Chryseobacterium</taxon>
    </lineage>
</organism>
<dbReference type="GO" id="GO:0008784">
    <property type="term" value="F:alanine racemase activity"/>
    <property type="evidence" value="ECO:0007669"/>
    <property type="project" value="TreeGrafter"/>
</dbReference>
<dbReference type="AlphaFoldDB" id="A0A930YVY7"/>
<keyword evidence="3" id="KW-0413">Isomerase</keyword>
<dbReference type="Gene3D" id="3.20.20.10">
    <property type="entry name" value="Alanine racemase"/>
    <property type="match status" value="1"/>
</dbReference>
<dbReference type="InterPro" id="IPR001608">
    <property type="entry name" value="Ala_racemase_N"/>
</dbReference>
<comment type="cofactor">
    <cofactor evidence="1">
        <name>pyridoxal 5'-phosphate</name>
        <dbReference type="ChEBI" id="CHEBI:597326"/>
    </cofactor>
</comment>
<accession>A0A930YVY7</accession>
<dbReference type="RefSeq" id="WP_194739250.1">
    <property type="nucleotide sequence ID" value="NZ_JADKYY010000006.1"/>
</dbReference>
<feature type="domain" description="Alanine racemase N-terminal" evidence="4">
    <location>
        <begin position="7"/>
        <end position="225"/>
    </location>
</feature>
<dbReference type="EMBL" id="JADKYY010000006">
    <property type="protein sequence ID" value="MBF5027319.1"/>
    <property type="molecule type" value="Genomic_DNA"/>
</dbReference>
<dbReference type="InterPro" id="IPR000821">
    <property type="entry name" value="Ala_racemase"/>
</dbReference>
<dbReference type="Pfam" id="PF01168">
    <property type="entry name" value="Ala_racemase_N"/>
    <property type="match status" value="1"/>
</dbReference>
<keyword evidence="2" id="KW-0663">Pyridoxal phosphate</keyword>
<dbReference type="InterPro" id="IPR029066">
    <property type="entry name" value="PLP-binding_barrel"/>
</dbReference>
<evidence type="ECO:0000256" key="3">
    <source>
        <dbReference type="ARBA" id="ARBA00023235"/>
    </source>
</evidence>
<dbReference type="PANTHER" id="PTHR30511">
    <property type="entry name" value="ALANINE RACEMASE"/>
    <property type="match status" value="1"/>
</dbReference>
<evidence type="ECO:0000256" key="1">
    <source>
        <dbReference type="ARBA" id="ARBA00001933"/>
    </source>
</evidence>
<name>A0A930YVY7_9FLAO</name>
<gene>
    <name evidence="5" type="ORF">IC612_05850</name>
</gene>
<comment type="caution">
    <text evidence="5">The sequence shown here is derived from an EMBL/GenBank/DDBJ whole genome shotgun (WGS) entry which is preliminary data.</text>
</comment>
<evidence type="ECO:0000313" key="6">
    <source>
        <dbReference type="Proteomes" id="UP000694480"/>
    </source>
</evidence>
<dbReference type="GO" id="GO:0030170">
    <property type="term" value="F:pyridoxal phosphate binding"/>
    <property type="evidence" value="ECO:0007669"/>
    <property type="project" value="TreeGrafter"/>
</dbReference>
<proteinExistence type="predicted"/>
<keyword evidence="6" id="KW-1185">Reference proteome</keyword>
<dbReference type="GO" id="GO:0005829">
    <property type="term" value="C:cytosol"/>
    <property type="evidence" value="ECO:0007669"/>
    <property type="project" value="TreeGrafter"/>
</dbReference>
<evidence type="ECO:0000259" key="4">
    <source>
        <dbReference type="Pfam" id="PF01168"/>
    </source>
</evidence>
<evidence type="ECO:0000313" key="5">
    <source>
        <dbReference type="EMBL" id="MBF5027319.1"/>
    </source>
</evidence>
<dbReference type="PANTHER" id="PTHR30511:SF3">
    <property type="entry name" value="LYSINE RACEMASE"/>
    <property type="match status" value="1"/>
</dbReference>
<protein>
    <submittedName>
        <fullName evidence="5">Alanine racemase</fullName>
    </submittedName>
</protein>
<sequence length="357" mass="39999">MAHITLHTSRLEHNYRFLSGLFSRHAIEWAMVVKMLCGHTEFLKEVLSLGPNDVCDSRLSNLKKIKKIDPSRQTVYIKPPAKRLAKSIVSFADVSFNTEIETLKLLSLEAGRQNKVHKVILMLELGELREGIMGAEFMDFFQNVRNLKHISIIGIGANLNCFNGILPDQDKMRQLMAYREAIRKQFAVDLPYISGGSSVTIPLLFTGAMPPAINHFRVGETLFFGTDVYHQTMLEGMVSDVFVLTGEIIELNEKPMVPTGTAGVNLVGDTVEYDQSLKGRTSTRAILDIGLLDIDFAAIRPREKGIEILGGSSDMLILDLGDNGKEWKVGDTMEFSLNYLSTLRAMNSEYIDKKIQR</sequence>
<dbReference type="Proteomes" id="UP000694480">
    <property type="component" value="Unassembled WGS sequence"/>
</dbReference>
<reference evidence="5" key="1">
    <citation type="submission" date="2020-11" db="EMBL/GenBank/DDBJ databases">
        <title>Genome seq and assembly of Planobacterium sp.</title>
        <authorList>
            <person name="Chhetri G."/>
        </authorList>
    </citation>
    <scope>NUCLEOTIDE SEQUENCE</scope>
    <source>
        <strain evidence="5">GCR5</strain>
    </source>
</reference>
<dbReference type="SUPFAM" id="SSF51419">
    <property type="entry name" value="PLP-binding barrel"/>
    <property type="match status" value="1"/>
</dbReference>